<feature type="domain" description="NAD(P)-binding" evidence="1">
    <location>
        <begin position="7"/>
        <end position="175"/>
    </location>
</feature>
<evidence type="ECO:0000313" key="2">
    <source>
        <dbReference type="EMBL" id="APU15631.1"/>
    </source>
</evidence>
<dbReference type="SUPFAM" id="SSF51735">
    <property type="entry name" value="NAD(P)-binding Rossmann-fold domains"/>
    <property type="match status" value="1"/>
</dbReference>
<keyword evidence="3" id="KW-1185">Reference proteome</keyword>
<dbReference type="AlphaFoldDB" id="A0AAC9LDH3"/>
<dbReference type="RefSeq" id="WP_075741320.1">
    <property type="nucleotide sequence ID" value="NZ_CP016076.1"/>
</dbReference>
<dbReference type="PANTHER" id="PTHR43162:SF1">
    <property type="entry name" value="PRESTALK A DIFFERENTIATION PROTEIN A"/>
    <property type="match status" value="1"/>
</dbReference>
<proteinExistence type="predicted"/>
<dbReference type="InterPro" id="IPR036291">
    <property type="entry name" value="NAD(P)-bd_dom_sf"/>
</dbReference>
<evidence type="ECO:0000259" key="1">
    <source>
        <dbReference type="Pfam" id="PF13460"/>
    </source>
</evidence>
<sequence length="276" mass="30093">MRIVVTGATGTVGRRVVARLLAAGVEVRAVTRQPEAAALPAGVEVVAGDLERPETLDQVFVGADRVYLFPAAAPVADEVVQRIRLAGVRRIVVLSGTTADDPDEAGGEDYRLVERAVERSGLEWTHVRPGMFAGNARDWAESIRAEGVVRLVYGDVAQAPVHEDDIAEVAVAALLTDGHVGARYPLSGPESLTKFEQVQAIGRALGRELTVEELTPEQWREAMAEELPEEVTEWLLDLWAKRVGRPEPVLSTVEQVTGRPARTLEEWAIDHAEDFR</sequence>
<dbReference type="InterPro" id="IPR051604">
    <property type="entry name" value="Ergot_Alk_Oxidoreductase"/>
</dbReference>
<dbReference type="InterPro" id="IPR016040">
    <property type="entry name" value="NAD(P)-bd_dom"/>
</dbReference>
<gene>
    <name evidence="2" type="ORF">UA74_18015</name>
</gene>
<evidence type="ECO:0000313" key="3">
    <source>
        <dbReference type="Proteomes" id="UP000185511"/>
    </source>
</evidence>
<dbReference type="KEGG" id="acad:UA74_18015"/>
<name>A0AAC9LDH3_9PSEU</name>
<accession>A0AAC9LDH3</accession>
<organism evidence="2 3">
    <name type="scientific">Actinoalloteichus fjordicus</name>
    <dbReference type="NCBI Taxonomy" id="1612552"/>
    <lineage>
        <taxon>Bacteria</taxon>
        <taxon>Bacillati</taxon>
        <taxon>Actinomycetota</taxon>
        <taxon>Actinomycetes</taxon>
        <taxon>Pseudonocardiales</taxon>
        <taxon>Pseudonocardiaceae</taxon>
        <taxon>Actinoalloteichus</taxon>
    </lineage>
</organism>
<dbReference type="Pfam" id="PF13460">
    <property type="entry name" value="NAD_binding_10"/>
    <property type="match status" value="1"/>
</dbReference>
<reference evidence="3" key="1">
    <citation type="submission" date="2016-06" db="EMBL/GenBank/DDBJ databases">
        <title>Complete genome sequence of Actinoalloteichus fjordicus DSM 46855 (=ADI127-17), type strain of the new species Actinoalloteichus fjordicus.</title>
        <authorList>
            <person name="Ruckert C."/>
            <person name="Nouioui I."/>
            <person name="Willmese J."/>
            <person name="van Wezel G."/>
            <person name="Klenk H.-P."/>
            <person name="Kalinowski J."/>
            <person name="Zotchev S.B."/>
        </authorList>
    </citation>
    <scope>NUCLEOTIDE SEQUENCE [LARGE SCALE GENOMIC DNA]</scope>
    <source>
        <strain evidence="3">ADI127-7</strain>
    </source>
</reference>
<dbReference type="PANTHER" id="PTHR43162">
    <property type="match status" value="1"/>
</dbReference>
<dbReference type="EMBL" id="CP016076">
    <property type="protein sequence ID" value="APU15631.1"/>
    <property type="molecule type" value="Genomic_DNA"/>
</dbReference>
<dbReference type="Gene3D" id="3.40.50.720">
    <property type="entry name" value="NAD(P)-binding Rossmann-like Domain"/>
    <property type="match status" value="1"/>
</dbReference>
<protein>
    <recommendedName>
        <fullName evidence="1">NAD(P)-binding domain-containing protein</fullName>
    </recommendedName>
</protein>
<dbReference type="Proteomes" id="UP000185511">
    <property type="component" value="Chromosome"/>
</dbReference>